<evidence type="ECO:0000313" key="1">
    <source>
        <dbReference type="EMBL" id="GAB09981.1"/>
    </source>
</evidence>
<protein>
    <recommendedName>
        <fullName evidence="3">MarR family transcriptional regulator</fullName>
    </recommendedName>
</protein>
<dbReference type="RefSeq" id="WP_007322056.1">
    <property type="nucleotide sequence ID" value="NZ_BAEE01000050.1"/>
</dbReference>
<sequence length="118" mass="13195">MSVSVCRVYDDVRPGTTRLFVDRLWPRGVRKDDPRIGEWCKEVAPSTELREWYHHHPDQRDLFAARYRQELGSGEQAEALTHIEKLAKAGDVELATATKDPSTSHVPVIVGELAGAGS</sequence>
<dbReference type="STRING" id="1073574.GOARA_050_00430"/>
<keyword evidence="2" id="KW-1185">Reference proteome</keyword>
<name>G7H2A6_9ACTN</name>
<dbReference type="PANTHER" id="PTHR36849:SF1">
    <property type="entry name" value="CYTOPLASMIC PROTEIN"/>
    <property type="match status" value="1"/>
</dbReference>
<dbReference type="AlphaFoldDB" id="G7H2A6"/>
<accession>G7H2A6</accession>
<comment type="caution">
    <text evidence="1">The sequence shown here is derived from an EMBL/GenBank/DDBJ whole genome shotgun (WGS) entry which is preliminary data.</text>
</comment>
<dbReference type="Pfam" id="PF22752">
    <property type="entry name" value="DUF488-N3i"/>
    <property type="match status" value="1"/>
</dbReference>
<evidence type="ECO:0008006" key="3">
    <source>
        <dbReference type="Google" id="ProtNLM"/>
    </source>
</evidence>
<evidence type="ECO:0000313" key="2">
    <source>
        <dbReference type="Proteomes" id="UP000035088"/>
    </source>
</evidence>
<dbReference type="EMBL" id="BAEE01000050">
    <property type="protein sequence ID" value="GAB09981.1"/>
    <property type="molecule type" value="Genomic_DNA"/>
</dbReference>
<dbReference type="InterPro" id="IPR052552">
    <property type="entry name" value="YeaO-like"/>
</dbReference>
<gene>
    <name evidence="1" type="ORF">GOARA_050_00430</name>
</gene>
<dbReference type="PANTHER" id="PTHR36849">
    <property type="entry name" value="CYTOPLASMIC PROTEIN-RELATED"/>
    <property type="match status" value="1"/>
</dbReference>
<dbReference type="Proteomes" id="UP000035088">
    <property type="component" value="Unassembled WGS sequence"/>
</dbReference>
<dbReference type="OrthoDB" id="9790745at2"/>
<reference evidence="1 2" key="1">
    <citation type="submission" date="2011-11" db="EMBL/GenBank/DDBJ databases">
        <title>Whole genome shotgun sequence of Gordonia araii NBRC 100433.</title>
        <authorList>
            <person name="Yoshida Y."/>
            <person name="Hosoyama A."/>
            <person name="Tsuchikane K."/>
            <person name="Katsumata H."/>
            <person name="Yamazaki S."/>
            <person name="Fujita N."/>
        </authorList>
    </citation>
    <scope>NUCLEOTIDE SEQUENCE [LARGE SCALE GENOMIC DNA]</scope>
    <source>
        <strain evidence="1 2">NBRC 100433</strain>
    </source>
</reference>
<organism evidence="1 2">
    <name type="scientific">Gordonia araii NBRC 100433</name>
    <dbReference type="NCBI Taxonomy" id="1073574"/>
    <lineage>
        <taxon>Bacteria</taxon>
        <taxon>Bacillati</taxon>
        <taxon>Actinomycetota</taxon>
        <taxon>Actinomycetes</taxon>
        <taxon>Mycobacteriales</taxon>
        <taxon>Gordoniaceae</taxon>
        <taxon>Gordonia</taxon>
    </lineage>
</organism>
<proteinExistence type="predicted"/>